<keyword evidence="11" id="KW-1185">Reference proteome</keyword>
<comment type="caution">
    <text evidence="10">The sequence shown here is derived from an EMBL/GenBank/DDBJ whole genome shotgun (WGS) entry which is preliminary data.</text>
</comment>
<comment type="pathway">
    <text evidence="1 8">Lipid metabolism; fatty acid biosynthesis.</text>
</comment>
<dbReference type="InterPro" id="IPR050709">
    <property type="entry name" value="Biotin_Carboxyl_Carrier/Decarb"/>
</dbReference>
<reference evidence="10" key="1">
    <citation type="submission" date="2019-10" db="EMBL/GenBank/DDBJ databases">
        <authorList>
            <person name="Ross D.E."/>
            <person name="Gulliver D."/>
        </authorList>
    </citation>
    <scope>NUCLEOTIDE SEQUENCE</scope>
    <source>
        <strain evidence="10">DER-2019</strain>
    </source>
</reference>
<comment type="function">
    <text evidence="8">This protein is a component of the acetyl coenzyme A carboxylase complex; first, biotin carboxylase catalyzes the carboxylation of the carrier protein and then the transcarboxylase transfers the carboxyl group to form malonyl-CoA.</text>
</comment>
<name>A0A923HWZ2_9FIRM</name>
<evidence type="ECO:0000259" key="9">
    <source>
        <dbReference type="PROSITE" id="PS50968"/>
    </source>
</evidence>
<dbReference type="Gene3D" id="2.40.50.100">
    <property type="match status" value="1"/>
</dbReference>
<dbReference type="OrthoDB" id="9811735at2"/>
<dbReference type="RefSeq" id="WP_148566006.1">
    <property type="nucleotide sequence ID" value="NZ_RXYA01000002.1"/>
</dbReference>
<protein>
    <recommendedName>
        <fullName evidence="2 8">Biotin carboxyl carrier protein of acetyl-CoA carboxylase</fullName>
    </recommendedName>
</protein>
<keyword evidence="5 8" id="KW-0443">Lipid metabolism</keyword>
<accession>A0A923HWZ2</accession>
<keyword evidence="3 8" id="KW-0444">Lipid biosynthesis</keyword>
<keyword evidence="4 8" id="KW-0276">Fatty acid metabolism</keyword>
<dbReference type="GO" id="GO:0009317">
    <property type="term" value="C:acetyl-CoA carboxylase complex"/>
    <property type="evidence" value="ECO:0007669"/>
    <property type="project" value="InterPro"/>
</dbReference>
<dbReference type="PANTHER" id="PTHR45266:SF3">
    <property type="entry name" value="OXALOACETATE DECARBOXYLASE ALPHA CHAIN"/>
    <property type="match status" value="1"/>
</dbReference>
<dbReference type="PRINTS" id="PR01071">
    <property type="entry name" value="ACOABIOTINCC"/>
</dbReference>
<dbReference type="InterPro" id="IPR001249">
    <property type="entry name" value="AcCoA_biotinCC"/>
</dbReference>
<evidence type="ECO:0000313" key="11">
    <source>
        <dbReference type="Proteomes" id="UP000616595"/>
    </source>
</evidence>
<evidence type="ECO:0000256" key="2">
    <source>
        <dbReference type="ARBA" id="ARBA00017562"/>
    </source>
</evidence>
<evidence type="ECO:0000256" key="8">
    <source>
        <dbReference type="RuleBase" id="RU364072"/>
    </source>
</evidence>
<dbReference type="NCBIfam" id="TIGR00531">
    <property type="entry name" value="BCCP"/>
    <property type="match status" value="1"/>
</dbReference>
<sequence>MELTTEIILTLAKVMSAENLTSLSIDQGNLKIEMKREIVLAQASLPSENHFQEDLSQNVWHKTQVVEAEPIEPPIDAQWKEIKSPMVGVFYQGSQPDKPPYVSRGQHFEEGDTLCIIEAMKLMNEITAETSGTIMEVCVGNGQVVEYGQVLYRIKEEQE</sequence>
<dbReference type="AlphaFoldDB" id="A0A923HWZ2"/>
<evidence type="ECO:0000313" key="10">
    <source>
        <dbReference type="EMBL" id="MBC3889831.1"/>
    </source>
</evidence>
<gene>
    <name evidence="10" type="primary">accB</name>
    <name evidence="10" type="ORF">GH810_16120</name>
</gene>
<evidence type="ECO:0000256" key="1">
    <source>
        <dbReference type="ARBA" id="ARBA00005194"/>
    </source>
</evidence>
<proteinExistence type="predicted"/>
<dbReference type="Proteomes" id="UP000616595">
    <property type="component" value="Unassembled WGS sequence"/>
</dbReference>
<organism evidence="10 11">
    <name type="scientific">Acetobacterium paludosum</name>
    <dbReference type="NCBI Taxonomy" id="52693"/>
    <lineage>
        <taxon>Bacteria</taxon>
        <taxon>Bacillati</taxon>
        <taxon>Bacillota</taxon>
        <taxon>Clostridia</taxon>
        <taxon>Eubacteriales</taxon>
        <taxon>Eubacteriaceae</taxon>
        <taxon>Acetobacterium</taxon>
    </lineage>
</organism>
<dbReference type="InterPro" id="IPR001882">
    <property type="entry name" value="Biotin_BS"/>
</dbReference>
<dbReference type="PROSITE" id="PS00188">
    <property type="entry name" value="BIOTIN"/>
    <property type="match status" value="1"/>
</dbReference>
<keyword evidence="7 8" id="KW-0092">Biotin</keyword>
<dbReference type="EMBL" id="WJBD01000026">
    <property type="protein sequence ID" value="MBC3889831.1"/>
    <property type="molecule type" value="Genomic_DNA"/>
</dbReference>
<dbReference type="GO" id="GO:0006633">
    <property type="term" value="P:fatty acid biosynthetic process"/>
    <property type="evidence" value="ECO:0007669"/>
    <property type="project" value="UniProtKB-KW"/>
</dbReference>
<evidence type="ECO:0000256" key="4">
    <source>
        <dbReference type="ARBA" id="ARBA00022832"/>
    </source>
</evidence>
<dbReference type="CDD" id="cd06850">
    <property type="entry name" value="biotinyl_domain"/>
    <property type="match status" value="1"/>
</dbReference>
<dbReference type="Pfam" id="PF00364">
    <property type="entry name" value="Biotin_lipoyl"/>
    <property type="match status" value="1"/>
</dbReference>
<dbReference type="GO" id="GO:0003989">
    <property type="term" value="F:acetyl-CoA carboxylase activity"/>
    <property type="evidence" value="ECO:0007669"/>
    <property type="project" value="InterPro"/>
</dbReference>
<dbReference type="InterPro" id="IPR000089">
    <property type="entry name" value="Biotin_lipoyl"/>
</dbReference>
<evidence type="ECO:0000256" key="3">
    <source>
        <dbReference type="ARBA" id="ARBA00022516"/>
    </source>
</evidence>
<evidence type="ECO:0000256" key="6">
    <source>
        <dbReference type="ARBA" id="ARBA00023160"/>
    </source>
</evidence>
<feature type="domain" description="Lipoyl-binding" evidence="9">
    <location>
        <begin position="79"/>
        <end position="155"/>
    </location>
</feature>
<dbReference type="SUPFAM" id="SSF51230">
    <property type="entry name" value="Single hybrid motif"/>
    <property type="match status" value="1"/>
</dbReference>
<evidence type="ECO:0000256" key="5">
    <source>
        <dbReference type="ARBA" id="ARBA00023098"/>
    </source>
</evidence>
<reference evidence="10" key="2">
    <citation type="submission" date="2020-10" db="EMBL/GenBank/DDBJ databases">
        <title>Comparative genomics of the Acetobacterium genus.</title>
        <authorList>
            <person name="Marshall C."/>
            <person name="May H."/>
            <person name="Norman S."/>
        </authorList>
    </citation>
    <scope>NUCLEOTIDE SEQUENCE</scope>
    <source>
        <strain evidence="10">DER-2019</strain>
    </source>
</reference>
<dbReference type="PROSITE" id="PS50968">
    <property type="entry name" value="BIOTINYL_LIPOYL"/>
    <property type="match status" value="1"/>
</dbReference>
<evidence type="ECO:0000256" key="7">
    <source>
        <dbReference type="ARBA" id="ARBA00023267"/>
    </source>
</evidence>
<keyword evidence="6 8" id="KW-0275">Fatty acid biosynthesis</keyword>
<dbReference type="PANTHER" id="PTHR45266">
    <property type="entry name" value="OXALOACETATE DECARBOXYLASE ALPHA CHAIN"/>
    <property type="match status" value="1"/>
</dbReference>
<dbReference type="InterPro" id="IPR011053">
    <property type="entry name" value="Single_hybrid_motif"/>
</dbReference>